<evidence type="ECO:0000256" key="2">
    <source>
        <dbReference type="ARBA" id="ARBA00022528"/>
    </source>
</evidence>
<dbReference type="PANTHER" id="PTHR21649">
    <property type="entry name" value="CHLOROPHYLL A/B BINDING PROTEIN"/>
    <property type="match status" value="1"/>
</dbReference>
<dbReference type="GO" id="GO:0016168">
    <property type="term" value="F:chlorophyll binding"/>
    <property type="evidence" value="ECO:0007669"/>
    <property type="project" value="UniProtKB-KW"/>
</dbReference>
<feature type="binding site" description="axial binding residue" evidence="6">
    <location>
        <position position="149"/>
    </location>
    <ligand>
        <name>chlorophyll b</name>
        <dbReference type="ChEBI" id="CHEBI:61721"/>
        <label>1</label>
    </ligand>
    <ligandPart>
        <name>Mg</name>
        <dbReference type="ChEBI" id="CHEBI:25107"/>
    </ligandPart>
</feature>
<keyword evidence="2 7" id="KW-0150">Chloroplast</keyword>
<keyword evidence="5 7" id="KW-0157">Chromophore</keyword>
<organism evidence="8 9">
    <name type="scientific">Raphidocelis subcapitata</name>
    <dbReference type="NCBI Taxonomy" id="307507"/>
    <lineage>
        <taxon>Eukaryota</taxon>
        <taxon>Viridiplantae</taxon>
        <taxon>Chlorophyta</taxon>
        <taxon>core chlorophytes</taxon>
        <taxon>Chlorophyceae</taxon>
        <taxon>CS clade</taxon>
        <taxon>Sphaeropleales</taxon>
        <taxon>Selenastraceae</taxon>
        <taxon>Raphidocelis</taxon>
    </lineage>
</organism>
<comment type="caution">
    <text evidence="8">The sequence shown here is derived from an EMBL/GenBank/DDBJ whole genome shotgun (WGS) entry which is preliminary data.</text>
</comment>
<dbReference type="GO" id="GO:0009535">
    <property type="term" value="C:chloroplast thylakoid membrane"/>
    <property type="evidence" value="ECO:0007669"/>
    <property type="project" value="UniProtKB-SubCell"/>
</dbReference>
<evidence type="ECO:0000313" key="9">
    <source>
        <dbReference type="Proteomes" id="UP000247498"/>
    </source>
</evidence>
<comment type="similarity">
    <text evidence="7">Belongs to the light-harvesting chlorophyll a/b-binding (LHC) protein family.</text>
</comment>
<keyword evidence="7" id="KW-0793">Thylakoid</keyword>
<keyword evidence="3 7" id="KW-0602">Photosynthesis</keyword>
<proteinExistence type="inferred from homology"/>
<dbReference type="GO" id="GO:0009523">
    <property type="term" value="C:photosystem II"/>
    <property type="evidence" value="ECO:0007669"/>
    <property type="project" value="UniProtKB-KW"/>
</dbReference>
<evidence type="ECO:0000256" key="4">
    <source>
        <dbReference type="ARBA" id="ARBA00022640"/>
    </source>
</evidence>
<evidence type="ECO:0000256" key="3">
    <source>
        <dbReference type="ARBA" id="ARBA00022531"/>
    </source>
</evidence>
<dbReference type="InParanoid" id="A0A2V0PIG9"/>
<dbReference type="EMBL" id="BDRX01000164">
    <property type="protein sequence ID" value="GBF99598.1"/>
    <property type="molecule type" value="Genomic_DNA"/>
</dbReference>
<gene>
    <name evidence="8" type="ORF">Rsub_12062</name>
</gene>
<sequence>MQALAAKQSLRAGLARPQATRRSVRVQAGRDLWLPGGDAPAHLDGSLPGDYGFDPLGLGANKDQLKWFAESERVHCRWAMLGVAGILAQEITHPDQFWYMQNELVTPQKALGLLAVEFWAMHFVELKRWQDFRNPGSVDADPLFPQNKLPAHEVGYPGGIFAPFVPGNMEELKVKEIKNGRLAMLAFIGFVMAAQTTGKNPLAALSEHLADPLGTTMFSKAVIIPGQAVVPACAIPDHVDFGGVSIPAGCFLQALWP</sequence>
<feature type="binding site" evidence="6">
    <location>
        <position position="72"/>
    </location>
    <ligand>
        <name>chlorophyll a</name>
        <dbReference type="ChEBI" id="CHEBI:58416"/>
        <label>1</label>
    </ligand>
</feature>
<keyword evidence="4 7" id="KW-0934">Plastid</keyword>
<dbReference type="SUPFAM" id="SSF103511">
    <property type="entry name" value="Chlorophyll a-b binding protein"/>
    <property type="match status" value="1"/>
</dbReference>
<feature type="binding site" description="axial binding residue" evidence="6">
    <location>
        <position position="176"/>
    </location>
    <ligand>
        <name>chlorophyll b</name>
        <dbReference type="ChEBI" id="CHEBI:61721"/>
        <label>3</label>
    </ligand>
    <ligandPart>
        <name>Mg</name>
        <dbReference type="ChEBI" id="CHEBI:25107"/>
    </ligandPart>
</feature>
<dbReference type="Gene3D" id="1.10.3460.10">
    <property type="entry name" value="Chlorophyll a/b binding protein domain"/>
    <property type="match status" value="1"/>
</dbReference>
<feature type="binding site" evidence="6">
    <location>
        <position position="181"/>
    </location>
    <ligand>
        <name>chlorophyll a</name>
        <dbReference type="ChEBI" id="CHEBI:58416"/>
        <label>1</label>
    </ligand>
</feature>
<accession>A0A2V0PIG9</accession>
<dbReference type="STRING" id="307507.A0A2V0PIG9"/>
<dbReference type="AlphaFoldDB" id="A0A2V0PIG9"/>
<feature type="binding site" evidence="6">
    <location>
        <position position="208"/>
    </location>
    <ligand>
        <name>chlorophyll a</name>
        <dbReference type="ChEBI" id="CHEBI:58416"/>
        <label>1</label>
    </ligand>
</feature>
<evidence type="ECO:0000256" key="7">
    <source>
        <dbReference type="RuleBase" id="RU363080"/>
    </source>
</evidence>
<dbReference type="GO" id="GO:0009522">
    <property type="term" value="C:photosystem I"/>
    <property type="evidence" value="ECO:0007669"/>
    <property type="project" value="UniProtKB-KW"/>
</dbReference>
<dbReference type="Proteomes" id="UP000247498">
    <property type="component" value="Unassembled WGS sequence"/>
</dbReference>
<feature type="binding site" evidence="6">
    <location>
        <position position="175"/>
    </location>
    <ligand>
        <name>chlorophyll a</name>
        <dbReference type="ChEBI" id="CHEBI:58416"/>
        <label>1</label>
    </ligand>
</feature>
<comment type="subcellular location">
    <subcellularLocation>
        <location evidence="7">Plastid</location>
        <location evidence="7">Chloroplast thylakoid membrane</location>
    </subcellularLocation>
</comment>
<dbReference type="Pfam" id="PF00504">
    <property type="entry name" value="Chloroa_b-bind"/>
    <property type="match status" value="1"/>
</dbReference>
<dbReference type="GO" id="GO:0009765">
    <property type="term" value="P:photosynthesis, light harvesting"/>
    <property type="evidence" value="ECO:0007669"/>
    <property type="project" value="InterPro"/>
</dbReference>
<evidence type="ECO:0000256" key="1">
    <source>
        <dbReference type="ARBA" id="ARBA00022494"/>
    </source>
</evidence>
<dbReference type="InterPro" id="IPR022796">
    <property type="entry name" value="Chloroa_b-bind"/>
</dbReference>
<evidence type="ECO:0000313" key="8">
    <source>
        <dbReference type="EMBL" id="GBF99598.1"/>
    </source>
</evidence>
<feature type="binding site" description="axial binding residue" evidence="6">
    <location>
        <position position="77"/>
    </location>
    <ligand>
        <name>chlorophyll b</name>
        <dbReference type="ChEBI" id="CHEBI:61721"/>
        <label>1</label>
    </ligand>
    <ligandPart>
        <name>Mg</name>
        <dbReference type="ChEBI" id="CHEBI:25107"/>
    </ligandPart>
</feature>
<keyword evidence="7" id="KW-0604">Photosystem II</keyword>
<feature type="binding site" evidence="6">
    <location>
        <position position="179"/>
    </location>
    <ligand>
        <name>chlorophyll a</name>
        <dbReference type="ChEBI" id="CHEBI:58416"/>
        <label>1</label>
    </ligand>
</feature>
<keyword evidence="7" id="KW-0603">Photosystem I</keyword>
<reference evidence="8 9" key="1">
    <citation type="journal article" date="2018" name="Sci. Rep.">
        <title>Raphidocelis subcapitata (=Pseudokirchneriella subcapitata) provides an insight into genome evolution and environmental adaptations in the Sphaeropleales.</title>
        <authorList>
            <person name="Suzuki S."/>
            <person name="Yamaguchi H."/>
            <person name="Nakajima N."/>
            <person name="Kawachi M."/>
        </authorList>
    </citation>
    <scope>NUCLEOTIDE SEQUENCE [LARGE SCALE GENOMIC DNA]</scope>
    <source>
        <strain evidence="8 9">NIES-35</strain>
    </source>
</reference>
<dbReference type="InterPro" id="IPR001344">
    <property type="entry name" value="Chloro_AB-bd_pln"/>
</dbReference>
<keyword evidence="9" id="KW-1185">Reference proteome</keyword>
<evidence type="ECO:0000256" key="6">
    <source>
        <dbReference type="PIRSR" id="PIRSR601344-1"/>
    </source>
</evidence>
<evidence type="ECO:0000256" key="5">
    <source>
        <dbReference type="ARBA" id="ARBA00022991"/>
    </source>
</evidence>
<dbReference type="OrthoDB" id="423598at2759"/>
<comment type="function">
    <text evidence="7">The light-harvesting complex (LHC) functions as a light receptor, it captures and delivers excitation energy to photosystems with which it is closely associated.</text>
</comment>
<protein>
    <recommendedName>
        <fullName evidence="7">Chlorophyll a-b binding protein, chloroplastic</fullName>
    </recommendedName>
</protein>
<feature type="binding site" evidence="6">
    <location>
        <position position="75"/>
    </location>
    <ligand>
        <name>chlorophyll a</name>
        <dbReference type="ChEBI" id="CHEBI:58416"/>
        <label>1</label>
    </ligand>
</feature>
<name>A0A2V0PIG9_9CHLO</name>
<keyword evidence="1 6" id="KW-0148">Chlorophyll</keyword>